<evidence type="ECO:0000259" key="2">
    <source>
        <dbReference type="Pfam" id="PF01471"/>
    </source>
</evidence>
<sequence length="1254" mass="134440">MNGSRSSHPRHGENRSSLDALSRTIEGLEARIEDLMNGPGHRDPRRGAEPERMRERDERRTGRPAIGAPNPLDEIRQRQRALEAGHTPSRPADPYEPRLSSHYEERPAPGPRDYARSEAPRRDNGMKDIARALVDLRQELKQDISEGVSREIGGLLSEIRTIKAMAGDRRYAEDMRGDLARLAEGIGHISRQAQPDDAASLRAEFEDLRAMMDGLAREESVRRMESRWNGVEERLQGFSTDALQDELVALAYRLDDIKSQLGSMSDSPAIRTLENRMMSIATSLDDLGRRIEPRNEIVAEQFAGLDRRLDEISRAIAATPRNAAPAMDPIFLQRLENRIGALAEQIEDIGVAASRPDPAIALNSRLETLAARIEDLSGDRATTRLDERLDALSALLENSQKPAQQAPDLTRTLSDISRKIDALDHGLVNDVLAERLDYLARRIDEIETQPQPAAAFDDSALRRLESQIGGIAARLDETAAAPADEGALAGLEAQIANLSRLISQPQEAPAAASLSPEIENRMAVIEDYIATSDEYVIEAARQAAEAVLDGFMRNGGATAGSVPPADINALTGLAEDLRHLEELTRSSDERTHRTFEALHDTLLQIAGRLEYIENSDRSEAPREETAAVPPRETATQAAVSVEADEPAYAFTGNVRREEAAPATASAVPVLNDEGDDFFAPPPARAQATPAPAADEQGTDGPIIRDALPEWDSASLIRPPEMPAAAQEKKGLLGSLTRRFAKKSRESTAVTGPGRQVLEPTPPIAPDDAVLAGGPDDLLEPGTGVPDVKKILERVRASQTRDGQPEDGGRTDYISAARRAAQAAARELGNDADAKGSGKKTKAGRKAKAAPVSGEGRLARYRRPLLLTVGAVLLVVMSLPLVNTLLKGNSVPPVVDNTNRPAIEQSLPGDAGETTPAPAGQAPAAASGQGGSGAPASPIETIPLAPAGSTDEESRSPSSSLAVPEADKAAISVPEEIQPASLADAARQGDALALFEIGARYTEGRDGVAANLPEAAVWYKLSADLGFAPAQYRLANLYEKGTGVAPDAARAMDYYRKAAAQGNASAMHNLAVMYASGTNGAPDLEEAVNWFRQAADLGVSDSQFNLAILYARGSGIARDLEESYKWFAIAAEAGDTDAAQKRDEVANALKPEQLENARARASLWKQLPLDSKSNDAIVPDEWAGKGLKTASVDMKKAIHNIQAILNNNGYDAGKPDGEMGPKTVAAIRAFQTSIGQEPTGKITDGLVHELLARNK</sequence>
<feature type="region of interest" description="Disordered" evidence="1">
    <location>
        <begin position="671"/>
        <end position="699"/>
    </location>
</feature>
<feature type="compositionally biased region" description="Basic and acidic residues" evidence="1">
    <location>
        <begin position="93"/>
        <end position="126"/>
    </location>
</feature>
<dbReference type="Proteomes" id="UP001208771">
    <property type="component" value="Unassembled WGS sequence"/>
</dbReference>
<dbReference type="AlphaFoldDB" id="A0AAE3STC6"/>
<feature type="region of interest" description="Disordered" evidence="1">
    <location>
        <begin position="613"/>
        <end position="637"/>
    </location>
</feature>
<reference evidence="3" key="1">
    <citation type="submission" date="2022-07" db="EMBL/GenBank/DDBJ databases">
        <title>Ectorhizobium quercum gen.nov., sp. nov.</title>
        <authorList>
            <person name="Ma T."/>
            <person name="Li Y."/>
        </authorList>
    </citation>
    <scope>NUCLEOTIDE SEQUENCE</scope>
    <source>
        <strain evidence="3">BDR2-2</strain>
    </source>
</reference>
<feature type="compositionally biased region" description="Basic and acidic residues" evidence="1">
    <location>
        <begin position="73"/>
        <end position="83"/>
    </location>
</feature>
<dbReference type="InterPro" id="IPR006597">
    <property type="entry name" value="Sel1-like"/>
</dbReference>
<dbReference type="SMART" id="SM00671">
    <property type="entry name" value="SEL1"/>
    <property type="match status" value="4"/>
</dbReference>
<organism evidence="3 4">
    <name type="scientific">Ectorhizobium quercum</name>
    <dbReference type="NCBI Taxonomy" id="2965071"/>
    <lineage>
        <taxon>Bacteria</taxon>
        <taxon>Pseudomonadati</taxon>
        <taxon>Pseudomonadota</taxon>
        <taxon>Alphaproteobacteria</taxon>
        <taxon>Hyphomicrobiales</taxon>
        <taxon>Rhizobiaceae</taxon>
        <taxon>Ectorhizobium</taxon>
    </lineage>
</organism>
<evidence type="ECO:0000256" key="1">
    <source>
        <dbReference type="SAM" id="MobiDB-lite"/>
    </source>
</evidence>
<evidence type="ECO:0000313" key="3">
    <source>
        <dbReference type="EMBL" id="MCX8996005.1"/>
    </source>
</evidence>
<feature type="domain" description="Peptidoglycan binding-like" evidence="2">
    <location>
        <begin position="1196"/>
        <end position="1242"/>
    </location>
</feature>
<feature type="compositionally biased region" description="Low complexity" evidence="1">
    <location>
        <begin position="684"/>
        <end position="693"/>
    </location>
</feature>
<feature type="compositionally biased region" description="Basic residues" evidence="1">
    <location>
        <begin position="836"/>
        <end position="847"/>
    </location>
</feature>
<dbReference type="SUPFAM" id="SSF47090">
    <property type="entry name" value="PGBD-like"/>
    <property type="match status" value="1"/>
</dbReference>
<feature type="region of interest" description="Disordered" evidence="1">
    <location>
        <begin position="886"/>
        <end position="966"/>
    </location>
</feature>
<evidence type="ECO:0000313" key="4">
    <source>
        <dbReference type="Proteomes" id="UP001208771"/>
    </source>
</evidence>
<dbReference type="PANTHER" id="PTHR43628">
    <property type="entry name" value="ACTIVATOR OF C KINASE PROTEIN 1-RELATED"/>
    <property type="match status" value="1"/>
</dbReference>
<feature type="compositionally biased region" description="Basic and acidic residues" evidence="1">
    <location>
        <begin position="613"/>
        <end position="625"/>
    </location>
</feature>
<dbReference type="Gene3D" id="1.10.101.10">
    <property type="entry name" value="PGBD-like superfamily/PGBD"/>
    <property type="match status" value="1"/>
</dbReference>
<keyword evidence="4" id="KW-1185">Reference proteome</keyword>
<dbReference type="InterPro" id="IPR036366">
    <property type="entry name" value="PGBDSf"/>
</dbReference>
<dbReference type="InterPro" id="IPR036365">
    <property type="entry name" value="PGBD-like_sf"/>
</dbReference>
<feature type="region of interest" description="Disordered" evidence="1">
    <location>
        <begin position="742"/>
        <end position="762"/>
    </location>
</feature>
<dbReference type="Pfam" id="PF08238">
    <property type="entry name" value="Sel1"/>
    <property type="match status" value="4"/>
</dbReference>
<dbReference type="InterPro" id="IPR002477">
    <property type="entry name" value="Peptidoglycan-bd-like"/>
</dbReference>
<proteinExistence type="predicted"/>
<dbReference type="SUPFAM" id="SSF81901">
    <property type="entry name" value="HCP-like"/>
    <property type="match status" value="1"/>
</dbReference>
<feature type="compositionally biased region" description="Basic and acidic residues" evidence="1">
    <location>
        <begin position="26"/>
        <end position="61"/>
    </location>
</feature>
<gene>
    <name evidence="3" type="ORF">NOF55_02695</name>
</gene>
<dbReference type="Pfam" id="PF01471">
    <property type="entry name" value="PG_binding_1"/>
    <property type="match status" value="1"/>
</dbReference>
<feature type="region of interest" description="Disordered" evidence="1">
    <location>
        <begin position="1"/>
        <end position="126"/>
    </location>
</feature>
<name>A0AAE3STC6_9HYPH</name>
<dbReference type="EMBL" id="JANFPI010000001">
    <property type="protein sequence ID" value="MCX8996005.1"/>
    <property type="molecule type" value="Genomic_DNA"/>
</dbReference>
<comment type="caution">
    <text evidence="3">The sequence shown here is derived from an EMBL/GenBank/DDBJ whole genome shotgun (WGS) entry which is preliminary data.</text>
</comment>
<dbReference type="PANTHER" id="PTHR43628:SF1">
    <property type="entry name" value="CHITIN SYNTHASE REGULATORY FACTOR 2-RELATED"/>
    <property type="match status" value="1"/>
</dbReference>
<dbReference type="InterPro" id="IPR011990">
    <property type="entry name" value="TPR-like_helical_dom_sf"/>
</dbReference>
<accession>A0AAE3STC6</accession>
<dbReference type="Gene3D" id="1.20.1270.70">
    <property type="entry name" value="Designed single chain three-helix bundle"/>
    <property type="match status" value="1"/>
</dbReference>
<dbReference type="InterPro" id="IPR052945">
    <property type="entry name" value="Mitotic_Regulator"/>
</dbReference>
<protein>
    <submittedName>
        <fullName evidence="3">Peptidoglycan-binding protein</fullName>
    </submittedName>
</protein>
<feature type="compositionally biased region" description="Low complexity" evidence="1">
    <location>
        <begin position="915"/>
        <end position="926"/>
    </location>
</feature>
<dbReference type="Gene3D" id="1.25.40.10">
    <property type="entry name" value="Tetratricopeptide repeat domain"/>
    <property type="match status" value="1"/>
</dbReference>
<feature type="region of interest" description="Disordered" evidence="1">
    <location>
        <begin position="819"/>
        <end position="853"/>
    </location>
</feature>